<dbReference type="InterPro" id="IPR015421">
    <property type="entry name" value="PyrdxlP-dep_Trfase_major"/>
</dbReference>
<dbReference type="SUPFAM" id="SSF53383">
    <property type="entry name" value="PLP-dependent transferases"/>
    <property type="match status" value="1"/>
</dbReference>
<evidence type="ECO:0000256" key="10">
    <source>
        <dbReference type="RuleBase" id="RU000480"/>
    </source>
</evidence>
<evidence type="ECO:0000256" key="3">
    <source>
        <dbReference type="ARBA" id="ARBA00007441"/>
    </source>
</evidence>
<protein>
    <recommendedName>
        <fullName evidence="10">Aspartate aminotransferase</fullName>
        <ecNumber evidence="10">2.6.1.1</ecNumber>
    </recommendedName>
</protein>
<name>A0A6J2Y659_SITOR</name>
<keyword evidence="12" id="KW-1185">Reference proteome</keyword>
<organism evidence="12 13">
    <name type="scientific">Sitophilus oryzae</name>
    <name type="common">Rice weevil</name>
    <name type="synonym">Curculio oryzae</name>
    <dbReference type="NCBI Taxonomy" id="7048"/>
    <lineage>
        <taxon>Eukaryota</taxon>
        <taxon>Metazoa</taxon>
        <taxon>Ecdysozoa</taxon>
        <taxon>Arthropoda</taxon>
        <taxon>Hexapoda</taxon>
        <taxon>Insecta</taxon>
        <taxon>Pterygota</taxon>
        <taxon>Neoptera</taxon>
        <taxon>Endopterygota</taxon>
        <taxon>Coleoptera</taxon>
        <taxon>Polyphaga</taxon>
        <taxon>Cucujiformia</taxon>
        <taxon>Curculionidae</taxon>
        <taxon>Dryophthorinae</taxon>
        <taxon>Sitophilus</taxon>
    </lineage>
</organism>
<dbReference type="PRINTS" id="PR00799">
    <property type="entry name" value="TRANSAMINASE"/>
</dbReference>
<dbReference type="GO" id="GO:0005759">
    <property type="term" value="C:mitochondrial matrix"/>
    <property type="evidence" value="ECO:0007669"/>
    <property type="project" value="UniProtKB-SubCell"/>
</dbReference>
<dbReference type="Gene3D" id="3.40.640.10">
    <property type="entry name" value="Type I PLP-dependent aspartate aminotransferase-like (Major domain)"/>
    <property type="match status" value="1"/>
</dbReference>
<keyword evidence="5 10" id="KW-0032">Aminotransferase</keyword>
<evidence type="ECO:0000256" key="9">
    <source>
        <dbReference type="ARBA" id="ARBA00049185"/>
    </source>
</evidence>
<dbReference type="PROSITE" id="PS00105">
    <property type="entry name" value="AA_TRANSFER_CLASS_1"/>
    <property type="match status" value="1"/>
</dbReference>
<dbReference type="KEGG" id="soy:115884112"/>
<proteinExistence type="inferred from homology"/>
<dbReference type="InterPro" id="IPR015424">
    <property type="entry name" value="PyrdxlP-dep_Trfase"/>
</dbReference>
<feature type="domain" description="Aminotransferase class I/classII large" evidence="11">
    <location>
        <begin position="52"/>
        <end position="419"/>
    </location>
</feature>
<dbReference type="PANTHER" id="PTHR11879">
    <property type="entry name" value="ASPARTATE AMINOTRANSFERASE"/>
    <property type="match status" value="1"/>
</dbReference>
<dbReference type="FunFam" id="3.90.1150.10:FF:000160">
    <property type="entry name" value="Similar to aspartate aminotransferase"/>
    <property type="match status" value="1"/>
</dbReference>
<comment type="subunit">
    <text evidence="4 10">Homodimer.</text>
</comment>
<gene>
    <name evidence="13" type="primary">LOC115884112</name>
</gene>
<accession>A0A6J2Y659</accession>
<dbReference type="FunCoup" id="A0A6J2Y659">
    <property type="interactions" value="1382"/>
</dbReference>
<keyword evidence="8" id="KW-0496">Mitochondrion</keyword>
<dbReference type="Proteomes" id="UP000504635">
    <property type="component" value="Unplaced"/>
</dbReference>
<evidence type="ECO:0000313" key="12">
    <source>
        <dbReference type="Proteomes" id="UP000504635"/>
    </source>
</evidence>
<evidence type="ECO:0000256" key="4">
    <source>
        <dbReference type="ARBA" id="ARBA00011738"/>
    </source>
</evidence>
<dbReference type="RefSeq" id="XP_030758465.1">
    <property type="nucleotide sequence ID" value="XM_030902605.1"/>
</dbReference>
<dbReference type="InterPro" id="IPR000796">
    <property type="entry name" value="Asp_trans"/>
</dbReference>
<evidence type="ECO:0000313" key="13">
    <source>
        <dbReference type="RefSeq" id="XP_030758465.1"/>
    </source>
</evidence>
<comment type="catalytic activity">
    <reaction evidence="9 10">
        <text>L-aspartate + 2-oxoglutarate = oxaloacetate + L-glutamate</text>
        <dbReference type="Rhea" id="RHEA:21824"/>
        <dbReference type="ChEBI" id="CHEBI:16452"/>
        <dbReference type="ChEBI" id="CHEBI:16810"/>
        <dbReference type="ChEBI" id="CHEBI:29985"/>
        <dbReference type="ChEBI" id="CHEBI:29991"/>
        <dbReference type="EC" id="2.6.1.1"/>
    </reaction>
</comment>
<evidence type="ECO:0000256" key="5">
    <source>
        <dbReference type="ARBA" id="ARBA00022576"/>
    </source>
</evidence>
<sequence>MSLKKSVVLFQNKCGVKCISQRTNSWWTGVQMGPPDVILGVTEAFKRDTNPKKINLGVGAYRDDNGKPYVLPSVRKAEEKMRSKNLDKEYSPIGGPAEFCKRSIELALGDCNDVVENGLNATIQGISGTGSLRVGAAFLSGFFPGNKVVYIPAPSWGNHTPIFKHSGLEVKPYKYYDPKTCGLDFAGALEDISKIPEKSIILLHACAHNPTGVDPSKEQWAELSCVIKQKNLFPFFDMAYQGFATGDVDNDAFAVRLFVKEGHKIVLAQSFAKNMGLYGERVGAFSVIGESKEEADRVMSQLKILIRAFYSNPPINGARIVSEILGDEELRSDWLCEVKGMADRIISVRTKLRDNLKKEGSSRNWEHITNQIGMFCFTGMNAQQVEKLIKEFSVYLTKDGRISMAGVTSKNVDYLAHAIHAATK</sequence>
<dbReference type="GO" id="GO:0006533">
    <property type="term" value="P:L-aspartate catabolic process"/>
    <property type="evidence" value="ECO:0007669"/>
    <property type="project" value="TreeGrafter"/>
</dbReference>
<dbReference type="PANTHER" id="PTHR11879:SF22">
    <property type="entry name" value="ASPARTATE AMINOTRANSFERASE, MITOCHONDRIAL"/>
    <property type="match status" value="1"/>
</dbReference>
<dbReference type="GO" id="GO:0030170">
    <property type="term" value="F:pyridoxal phosphate binding"/>
    <property type="evidence" value="ECO:0007669"/>
    <property type="project" value="InterPro"/>
</dbReference>
<dbReference type="AlphaFoldDB" id="A0A6J2Y659"/>
<dbReference type="NCBIfam" id="NF006719">
    <property type="entry name" value="PRK09257.1"/>
    <property type="match status" value="1"/>
</dbReference>
<evidence type="ECO:0000256" key="8">
    <source>
        <dbReference type="ARBA" id="ARBA00023128"/>
    </source>
</evidence>
<keyword evidence="7" id="KW-0663">Pyridoxal phosphate</keyword>
<dbReference type="GO" id="GO:0004069">
    <property type="term" value="F:L-aspartate:2-oxoglutarate aminotransferase activity"/>
    <property type="evidence" value="ECO:0007669"/>
    <property type="project" value="UniProtKB-EC"/>
</dbReference>
<evidence type="ECO:0000256" key="1">
    <source>
        <dbReference type="ARBA" id="ARBA00001933"/>
    </source>
</evidence>
<dbReference type="InterPro" id="IPR004839">
    <property type="entry name" value="Aminotransferase_I/II_large"/>
</dbReference>
<keyword evidence="6 10" id="KW-0808">Transferase</keyword>
<comment type="similarity">
    <text evidence="3">Belongs to the class-I pyridoxal-phosphate-dependent aminotransferase family.</text>
</comment>
<comment type="cofactor">
    <cofactor evidence="1">
        <name>pyridoxal 5'-phosphate</name>
        <dbReference type="ChEBI" id="CHEBI:597326"/>
    </cofactor>
</comment>
<dbReference type="Gene3D" id="3.90.1150.10">
    <property type="entry name" value="Aspartate Aminotransferase, domain 1"/>
    <property type="match status" value="1"/>
</dbReference>
<evidence type="ECO:0000256" key="6">
    <source>
        <dbReference type="ARBA" id="ARBA00022679"/>
    </source>
</evidence>
<comment type="subcellular location">
    <subcellularLocation>
        <location evidence="2">Mitochondrion matrix</location>
    </subcellularLocation>
</comment>
<reference evidence="13" key="1">
    <citation type="submission" date="2025-08" db="UniProtKB">
        <authorList>
            <consortium name="RefSeq"/>
        </authorList>
    </citation>
    <scope>IDENTIFICATION</scope>
    <source>
        <tissue evidence="13">Gonads</tissue>
    </source>
</reference>
<dbReference type="CTD" id="2806"/>
<dbReference type="InParanoid" id="A0A6J2Y659"/>
<dbReference type="EC" id="2.6.1.1" evidence="10"/>
<dbReference type="InterPro" id="IPR004838">
    <property type="entry name" value="NHTrfase_class1_PyrdxlP-BS"/>
</dbReference>
<dbReference type="FunFam" id="3.40.640.10:FF:000026">
    <property type="entry name" value="Aspartate aminotransferase"/>
    <property type="match status" value="1"/>
</dbReference>
<dbReference type="Pfam" id="PF00155">
    <property type="entry name" value="Aminotran_1_2"/>
    <property type="match status" value="1"/>
</dbReference>
<dbReference type="OrthoDB" id="6752799at2759"/>
<dbReference type="CDD" id="cd00609">
    <property type="entry name" value="AAT_like"/>
    <property type="match status" value="1"/>
</dbReference>
<evidence type="ECO:0000256" key="2">
    <source>
        <dbReference type="ARBA" id="ARBA00004305"/>
    </source>
</evidence>
<dbReference type="InterPro" id="IPR015422">
    <property type="entry name" value="PyrdxlP-dep_Trfase_small"/>
</dbReference>
<dbReference type="FunFam" id="3.90.1150.10:FF:000001">
    <property type="entry name" value="Aspartate aminotransferase"/>
    <property type="match status" value="1"/>
</dbReference>
<evidence type="ECO:0000259" key="11">
    <source>
        <dbReference type="Pfam" id="PF00155"/>
    </source>
</evidence>
<dbReference type="GeneID" id="115884112"/>
<comment type="miscellaneous">
    <text evidence="10">In eukaryotes there are cytoplasmic, mitochondrial and chloroplastic isozymes.</text>
</comment>
<evidence type="ECO:0000256" key="7">
    <source>
        <dbReference type="ARBA" id="ARBA00022898"/>
    </source>
</evidence>